<dbReference type="GO" id="GO:0006303">
    <property type="term" value="P:double-strand break repair via nonhomologous end joining"/>
    <property type="evidence" value="ECO:0007669"/>
    <property type="project" value="TreeGrafter"/>
</dbReference>
<dbReference type="InterPro" id="IPR053829">
    <property type="entry name" value="XLF-like_CC"/>
</dbReference>
<dbReference type="eggNOG" id="ENOG502SCQK">
    <property type="taxonomic scope" value="Eukaryota"/>
</dbReference>
<evidence type="ECO:0000259" key="10">
    <source>
        <dbReference type="Pfam" id="PF21928"/>
    </source>
</evidence>
<dbReference type="PANTHER" id="PTHR32235:SF1">
    <property type="entry name" value="NON-HOMOLOGOUS END-JOINING FACTOR 1"/>
    <property type="match status" value="1"/>
</dbReference>
<keyword evidence="12" id="KW-1185">Reference proteome</keyword>
<comment type="similarity">
    <text evidence="6">Belongs to the XRCC4-XLF family. XLF subfamily.</text>
</comment>
<name>G9N1Y2_HYPVG</name>
<evidence type="ECO:0000256" key="8">
    <source>
        <dbReference type="SAM" id="MobiDB-lite"/>
    </source>
</evidence>
<evidence type="ECO:0000256" key="1">
    <source>
        <dbReference type="ARBA" id="ARBA00004123"/>
    </source>
</evidence>
<evidence type="ECO:0000313" key="12">
    <source>
        <dbReference type="Proteomes" id="UP000007115"/>
    </source>
</evidence>
<evidence type="ECO:0000256" key="6">
    <source>
        <dbReference type="ARBA" id="ARBA00025747"/>
    </source>
</evidence>
<dbReference type="AlphaFoldDB" id="G9N1Y2"/>
<dbReference type="Pfam" id="PF09302">
    <property type="entry name" value="XLF"/>
    <property type="match status" value="1"/>
</dbReference>
<dbReference type="CDD" id="cd22285">
    <property type="entry name" value="HD_XLF_N"/>
    <property type="match status" value="1"/>
</dbReference>
<evidence type="ECO:0000256" key="2">
    <source>
        <dbReference type="ARBA" id="ARBA00022763"/>
    </source>
</evidence>
<keyword evidence="3" id="KW-0238">DNA-binding</keyword>
<dbReference type="EMBL" id="ABDF02000084">
    <property type="protein sequence ID" value="EHK19099.1"/>
    <property type="molecule type" value="Genomic_DNA"/>
</dbReference>
<proteinExistence type="inferred from homology"/>
<gene>
    <name evidence="11" type="ORF">TRIVIDRAFT_59302</name>
</gene>
<feature type="compositionally biased region" description="Basic and acidic residues" evidence="8">
    <location>
        <begin position="444"/>
        <end position="458"/>
    </location>
</feature>
<dbReference type="InParanoid" id="G9N1Y2"/>
<dbReference type="GeneID" id="25795930"/>
<dbReference type="Proteomes" id="UP000007115">
    <property type="component" value="Unassembled WGS sequence"/>
</dbReference>
<sequence length="544" mass="58551">MSGDLTWRPLPQAASSDIPMLLVSVDIGTAAYTVRITDMANIWVESLDRKAIFMRGWSENTSIDPSDTPENMAKFLGSLRSALDPTQPGHEQTSLTLSPGASAEAGESSLTLLVTCPLPGFQPLKWPIHLKKSPPSAIATDLVLPLLEAQFARKQEVESLVQALSQKDAVIAKLADKLEATGTGLEHVFTSLSGKKRVSRATAEDKVKGLAPFRQNSWRSTLKDIDDCPTNVGDLARNVFNGEGLDRRSLIQVDASPALDKWWHDFKGTSQLVHRNKQQTTSSATKSQSPAAKSTTADDDDFQVQPTPPHLQSRNKSSPIAIMDDASTEDEEEPPVGPPPPTMPSDTNPQPNTTKPASRMANIGSGESKPEIALQKAKPTGSRSTMAPIPRDDDETASEASDDEMTSIHPTTSSIPTAIPAPVSPKPITKVGGLGRIGGTAKTRAAETAKAVEVKENTEAQPTAKPTAPKKLGVIGKKADTGGLIAPTADNSSKRGRTAEREELQVEDGPRETSQERADRRREELKKDLERKAAAGPMKKRRRF</sequence>
<dbReference type="InterPro" id="IPR015381">
    <property type="entry name" value="XLF-like_N"/>
</dbReference>
<feature type="compositionally biased region" description="Low complexity" evidence="8">
    <location>
        <begin position="407"/>
        <end position="421"/>
    </location>
</feature>
<dbReference type="RefSeq" id="XP_013953304.1">
    <property type="nucleotide sequence ID" value="XM_014097829.1"/>
</dbReference>
<dbReference type="OMA" id="IKGVAPF"/>
<feature type="region of interest" description="Disordered" evidence="8">
    <location>
        <begin position="81"/>
        <end position="102"/>
    </location>
</feature>
<feature type="compositionally biased region" description="Acidic residues" evidence="8">
    <location>
        <begin position="392"/>
        <end position="405"/>
    </location>
</feature>
<protein>
    <recommendedName>
        <fullName evidence="7">Non-homologous end-joining factor 1</fullName>
    </recommendedName>
</protein>
<dbReference type="PANTHER" id="PTHR32235">
    <property type="entry name" value="NON-HOMOLOGOUS END-JOINING FACTOR 1"/>
    <property type="match status" value="1"/>
</dbReference>
<organism evidence="11 12">
    <name type="scientific">Hypocrea virens (strain Gv29-8 / FGSC 10586)</name>
    <name type="common">Gliocladium virens</name>
    <name type="synonym">Trichoderma virens</name>
    <dbReference type="NCBI Taxonomy" id="413071"/>
    <lineage>
        <taxon>Eukaryota</taxon>
        <taxon>Fungi</taxon>
        <taxon>Dikarya</taxon>
        <taxon>Ascomycota</taxon>
        <taxon>Pezizomycotina</taxon>
        <taxon>Sordariomycetes</taxon>
        <taxon>Hypocreomycetidae</taxon>
        <taxon>Hypocreales</taxon>
        <taxon>Hypocreaceae</taxon>
        <taxon>Trichoderma</taxon>
    </lineage>
</organism>
<feature type="compositionally biased region" description="Polar residues" evidence="8">
    <location>
        <begin position="89"/>
        <end position="99"/>
    </location>
</feature>
<feature type="compositionally biased region" description="Low complexity" evidence="8">
    <location>
        <begin position="278"/>
        <end position="295"/>
    </location>
</feature>
<dbReference type="VEuPathDB" id="FungiDB:TRIVIDRAFT_59302"/>
<dbReference type="GO" id="GO:0045027">
    <property type="term" value="F:DNA end binding"/>
    <property type="evidence" value="ECO:0007669"/>
    <property type="project" value="TreeGrafter"/>
</dbReference>
<evidence type="ECO:0000256" key="5">
    <source>
        <dbReference type="ARBA" id="ARBA00023242"/>
    </source>
</evidence>
<feature type="region of interest" description="Disordered" evidence="8">
    <location>
        <begin position="274"/>
        <end position="544"/>
    </location>
</feature>
<feature type="compositionally biased region" description="Basic and acidic residues" evidence="8">
    <location>
        <begin position="497"/>
        <end position="533"/>
    </location>
</feature>
<dbReference type="OrthoDB" id="2155935at2759"/>
<dbReference type="HOGENOM" id="CLU_022898_1_0_1"/>
<evidence type="ECO:0000259" key="9">
    <source>
        <dbReference type="Pfam" id="PF09302"/>
    </source>
</evidence>
<reference evidence="11 12" key="1">
    <citation type="journal article" date="2011" name="Genome Biol.">
        <title>Comparative genome sequence analysis underscores mycoparasitism as the ancestral life style of Trichoderma.</title>
        <authorList>
            <person name="Kubicek C.P."/>
            <person name="Herrera-Estrella A."/>
            <person name="Seidl-Seiboth V."/>
            <person name="Martinez D.A."/>
            <person name="Druzhinina I.S."/>
            <person name="Thon M."/>
            <person name="Zeilinger S."/>
            <person name="Casas-Flores S."/>
            <person name="Horwitz B.A."/>
            <person name="Mukherjee P.K."/>
            <person name="Mukherjee M."/>
            <person name="Kredics L."/>
            <person name="Alcaraz L.D."/>
            <person name="Aerts A."/>
            <person name="Antal Z."/>
            <person name="Atanasova L."/>
            <person name="Cervantes-Badillo M.G."/>
            <person name="Challacombe J."/>
            <person name="Chertkov O."/>
            <person name="McCluskey K."/>
            <person name="Coulpier F."/>
            <person name="Deshpande N."/>
            <person name="von Doehren H."/>
            <person name="Ebbole D.J."/>
            <person name="Esquivel-Naranjo E.U."/>
            <person name="Fekete E."/>
            <person name="Flipphi M."/>
            <person name="Glaser F."/>
            <person name="Gomez-Rodriguez E.Y."/>
            <person name="Gruber S."/>
            <person name="Han C."/>
            <person name="Henrissat B."/>
            <person name="Hermosa R."/>
            <person name="Hernandez-Onate M."/>
            <person name="Karaffa L."/>
            <person name="Kosti I."/>
            <person name="Le Crom S."/>
            <person name="Lindquist E."/>
            <person name="Lucas S."/>
            <person name="Luebeck M."/>
            <person name="Luebeck P.S."/>
            <person name="Margeot A."/>
            <person name="Metz B."/>
            <person name="Misra M."/>
            <person name="Nevalainen H."/>
            <person name="Omann M."/>
            <person name="Packer N."/>
            <person name="Perrone G."/>
            <person name="Uresti-Rivera E.E."/>
            <person name="Salamov A."/>
            <person name="Schmoll M."/>
            <person name="Seiboth B."/>
            <person name="Shapiro H."/>
            <person name="Sukno S."/>
            <person name="Tamayo-Ramos J.A."/>
            <person name="Tisch D."/>
            <person name="Wiest A."/>
            <person name="Wilkinson H.H."/>
            <person name="Zhang M."/>
            <person name="Coutinho P.M."/>
            <person name="Kenerley C.M."/>
            <person name="Monte E."/>
            <person name="Baker S.E."/>
            <person name="Grigoriev I.V."/>
        </authorList>
    </citation>
    <scope>NUCLEOTIDE SEQUENCE [LARGE SCALE GENOMIC DNA]</scope>
    <source>
        <strain evidence="12">Gv29-8 / FGSC 10586</strain>
    </source>
</reference>
<dbReference type="Pfam" id="PF21928">
    <property type="entry name" value="XLF_CC"/>
    <property type="match status" value="1"/>
</dbReference>
<comment type="caution">
    <text evidence="11">The sequence shown here is derived from an EMBL/GenBank/DDBJ whole genome shotgun (WGS) entry which is preliminary data.</text>
</comment>
<dbReference type="InterPro" id="IPR052287">
    <property type="entry name" value="NHEJ_factor"/>
</dbReference>
<dbReference type="GO" id="GO:0032807">
    <property type="term" value="C:DNA ligase IV complex"/>
    <property type="evidence" value="ECO:0007669"/>
    <property type="project" value="TreeGrafter"/>
</dbReference>
<keyword evidence="2" id="KW-0227">DNA damage</keyword>
<comment type="subcellular location">
    <subcellularLocation>
        <location evidence="1">Nucleus</location>
    </subcellularLocation>
</comment>
<dbReference type="Gene3D" id="2.170.210.10">
    <property type="entry name" value="DNA double-strand break repair and VJ recombination XRCC4, N-terminal"/>
    <property type="match status" value="1"/>
</dbReference>
<keyword evidence="5" id="KW-0539">Nucleus</keyword>
<evidence type="ECO:0000313" key="11">
    <source>
        <dbReference type="EMBL" id="EHK19099.1"/>
    </source>
</evidence>
<feature type="domain" description="XLF-like N-terminal" evidence="9">
    <location>
        <begin position="6"/>
        <end position="132"/>
    </location>
</feature>
<evidence type="ECO:0000256" key="4">
    <source>
        <dbReference type="ARBA" id="ARBA00023204"/>
    </source>
</evidence>
<keyword evidence="4" id="KW-0234">DNA repair</keyword>
<evidence type="ECO:0000256" key="7">
    <source>
        <dbReference type="ARBA" id="ARBA00044529"/>
    </source>
</evidence>
<dbReference type="InterPro" id="IPR038051">
    <property type="entry name" value="XRCC4-like_N_sf"/>
</dbReference>
<accession>G9N1Y2</accession>
<feature type="domain" description="XLF-like coiled-coil region" evidence="10">
    <location>
        <begin position="134"/>
        <end position="186"/>
    </location>
</feature>
<evidence type="ECO:0000256" key="3">
    <source>
        <dbReference type="ARBA" id="ARBA00023125"/>
    </source>
</evidence>